<evidence type="ECO:0000313" key="5">
    <source>
        <dbReference type="Proteomes" id="UP001144280"/>
    </source>
</evidence>
<dbReference type="Gene3D" id="3.20.20.370">
    <property type="entry name" value="Glycoside hydrolase/deacetylase"/>
    <property type="match status" value="1"/>
</dbReference>
<dbReference type="InterPro" id="IPR050248">
    <property type="entry name" value="Polysacc_deacetylase_ArnD"/>
</dbReference>
<dbReference type="PANTHER" id="PTHR10587">
    <property type="entry name" value="GLYCOSYL TRANSFERASE-RELATED"/>
    <property type="match status" value="1"/>
</dbReference>
<gene>
    <name evidence="4" type="ORF">Pa4123_27160</name>
</gene>
<keyword evidence="2" id="KW-0472">Membrane</keyword>
<evidence type="ECO:0000256" key="2">
    <source>
        <dbReference type="SAM" id="Phobius"/>
    </source>
</evidence>
<proteinExistence type="predicted"/>
<organism evidence="4 5">
    <name type="scientific">Phytohabitans aurantiacus</name>
    <dbReference type="NCBI Taxonomy" id="3016789"/>
    <lineage>
        <taxon>Bacteria</taxon>
        <taxon>Bacillati</taxon>
        <taxon>Actinomycetota</taxon>
        <taxon>Actinomycetes</taxon>
        <taxon>Micromonosporales</taxon>
        <taxon>Micromonosporaceae</taxon>
    </lineage>
</organism>
<dbReference type="Pfam" id="PF01522">
    <property type="entry name" value="Polysacc_deac_1"/>
    <property type="match status" value="1"/>
</dbReference>
<feature type="domain" description="NodB homology" evidence="3">
    <location>
        <begin position="108"/>
        <end position="291"/>
    </location>
</feature>
<dbReference type="EMBL" id="BSDI01000010">
    <property type="protein sequence ID" value="GLH97441.1"/>
    <property type="molecule type" value="Genomic_DNA"/>
</dbReference>
<dbReference type="Proteomes" id="UP001144280">
    <property type="component" value="Unassembled WGS sequence"/>
</dbReference>
<protein>
    <recommendedName>
        <fullName evidence="3">NodB homology domain-containing protein</fullName>
    </recommendedName>
</protein>
<name>A0ABQ5QU57_9ACTN</name>
<keyword evidence="5" id="KW-1185">Reference proteome</keyword>
<keyword evidence="2" id="KW-0812">Transmembrane</keyword>
<evidence type="ECO:0000256" key="1">
    <source>
        <dbReference type="SAM" id="MobiDB-lite"/>
    </source>
</evidence>
<dbReference type="PROSITE" id="PS51677">
    <property type="entry name" value="NODB"/>
    <property type="match status" value="1"/>
</dbReference>
<comment type="caution">
    <text evidence="4">The sequence shown here is derived from an EMBL/GenBank/DDBJ whole genome shotgun (WGS) entry which is preliminary data.</text>
</comment>
<dbReference type="InterPro" id="IPR002509">
    <property type="entry name" value="NODB_dom"/>
</dbReference>
<evidence type="ECO:0000313" key="4">
    <source>
        <dbReference type="EMBL" id="GLH97441.1"/>
    </source>
</evidence>
<feature type="compositionally biased region" description="Polar residues" evidence="1">
    <location>
        <begin position="102"/>
        <end position="111"/>
    </location>
</feature>
<dbReference type="CDD" id="cd10917">
    <property type="entry name" value="CE4_NodB_like_6s_7s"/>
    <property type="match status" value="1"/>
</dbReference>
<evidence type="ECO:0000259" key="3">
    <source>
        <dbReference type="PROSITE" id="PS51677"/>
    </source>
</evidence>
<feature type="region of interest" description="Disordered" evidence="1">
    <location>
        <begin position="47"/>
        <end position="119"/>
    </location>
</feature>
<reference evidence="4" key="1">
    <citation type="submission" date="2022-12" db="EMBL/GenBank/DDBJ databases">
        <title>New Phytohabitans aurantiacus sp. RD004123 nov., an actinomycete isolated from soil.</title>
        <authorList>
            <person name="Triningsih D.W."/>
            <person name="Harunari E."/>
            <person name="Igarashi Y."/>
        </authorList>
    </citation>
    <scope>NUCLEOTIDE SEQUENCE</scope>
    <source>
        <strain evidence="4">RD004123</strain>
    </source>
</reference>
<dbReference type="SUPFAM" id="SSF88713">
    <property type="entry name" value="Glycoside hydrolase/deacetylase"/>
    <property type="match status" value="1"/>
</dbReference>
<dbReference type="InterPro" id="IPR011330">
    <property type="entry name" value="Glyco_hydro/deAcase_b/a-brl"/>
</dbReference>
<dbReference type="PANTHER" id="PTHR10587:SF137">
    <property type="entry name" value="4-DEOXY-4-FORMAMIDO-L-ARABINOSE-PHOSPHOUNDECAPRENOL DEFORMYLASE ARND-RELATED"/>
    <property type="match status" value="1"/>
</dbReference>
<sequence length="312" mass="32884">MVAIILLVVNGAHEAGGGARYLRTLLIVVGVVGAVVLSGYLAGRITGRPGAGPKAQATPKTPATTGPPARPAAQRFAPPRQPITGPNRPPLPAERGGPFGSRRTTGTSTVALTFDDGPDPKHTPQTLELLRRYRIKATFCLVGVNAKAFPRLVKAIVDDGHTLCNHSWDHDIQLGTKSRATIRANLIRANNAIRAAAPGSRISYYRQPGGAWTAGVVGVARELGMTSLHWTVDPQDWRKPSAGSIAGTVNAGTTRGAIVLLHDAGGDRRGTVTALRSILPNLSRRFQLGALPPGTDAPRRHGFELPVKPGQI</sequence>
<accession>A0ABQ5QU57</accession>
<feature type="compositionally biased region" description="Low complexity" evidence="1">
    <location>
        <begin position="51"/>
        <end position="78"/>
    </location>
</feature>
<keyword evidence="2" id="KW-1133">Transmembrane helix</keyword>
<feature type="transmembrane region" description="Helical" evidence="2">
    <location>
        <begin position="24"/>
        <end position="43"/>
    </location>
</feature>